<evidence type="ECO:0000313" key="3">
    <source>
        <dbReference type="EMBL" id="OAF70305.1"/>
    </source>
</evidence>
<dbReference type="EMBL" id="LWCA01000162">
    <property type="protein sequence ID" value="OAF70305.1"/>
    <property type="molecule type" value="Genomic_DNA"/>
</dbReference>
<comment type="caution">
    <text evidence="3">The sequence shown here is derived from an EMBL/GenBank/DDBJ whole genome shotgun (WGS) entry which is preliminary data.</text>
</comment>
<evidence type="ECO:0000256" key="2">
    <source>
        <dbReference type="ARBA" id="ARBA00023134"/>
    </source>
</evidence>
<keyword evidence="4" id="KW-1185">Reference proteome</keyword>
<organism evidence="3 4">
    <name type="scientific">Intoshia linei</name>
    <dbReference type="NCBI Taxonomy" id="1819745"/>
    <lineage>
        <taxon>Eukaryota</taxon>
        <taxon>Metazoa</taxon>
        <taxon>Spiralia</taxon>
        <taxon>Lophotrochozoa</taxon>
        <taxon>Mesozoa</taxon>
        <taxon>Orthonectida</taxon>
        <taxon>Rhopaluridae</taxon>
        <taxon>Intoshia</taxon>
    </lineage>
</organism>
<gene>
    <name evidence="3" type="ORF">A3Q56_01918</name>
</gene>
<name>A0A177B7T0_9BILA</name>
<dbReference type="PROSITE" id="PS51419">
    <property type="entry name" value="RAB"/>
    <property type="match status" value="1"/>
</dbReference>
<dbReference type="GO" id="GO:0005525">
    <property type="term" value="F:GTP binding"/>
    <property type="evidence" value="ECO:0007669"/>
    <property type="project" value="UniProtKB-KW"/>
</dbReference>
<dbReference type="FunFam" id="3.40.50.300:FF:000823">
    <property type="entry name" value="Small GTPase RAB, putative"/>
    <property type="match status" value="1"/>
</dbReference>
<evidence type="ECO:0000313" key="4">
    <source>
        <dbReference type="Proteomes" id="UP000078046"/>
    </source>
</evidence>
<dbReference type="SMART" id="SM00175">
    <property type="entry name" value="RAB"/>
    <property type="match status" value="1"/>
</dbReference>
<keyword evidence="2" id="KW-0342">GTP-binding</keyword>
<evidence type="ECO:0000256" key="1">
    <source>
        <dbReference type="ARBA" id="ARBA00022741"/>
    </source>
</evidence>
<dbReference type="InterPro" id="IPR050227">
    <property type="entry name" value="Rab"/>
</dbReference>
<dbReference type="PRINTS" id="PR00449">
    <property type="entry name" value="RASTRNSFRMNG"/>
</dbReference>
<dbReference type="SMART" id="SM00174">
    <property type="entry name" value="RHO"/>
    <property type="match status" value="1"/>
</dbReference>
<dbReference type="AlphaFoldDB" id="A0A177B7T0"/>
<proteinExistence type="predicted"/>
<dbReference type="OrthoDB" id="63533at2759"/>
<dbReference type="PROSITE" id="PS51421">
    <property type="entry name" value="RAS"/>
    <property type="match status" value="1"/>
</dbReference>
<dbReference type="PANTHER" id="PTHR47977">
    <property type="entry name" value="RAS-RELATED PROTEIN RAB"/>
    <property type="match status" value="1"/>
</dbReference>
<dbReference type="SMART" id="SM00176">
    <property type="entry name" value="RAN"/>
    <property type="match status" value="1"/>
</dbReference>
<dbReference type="InterPro" id="IPR005225">
    <property type="entry name" value="Small_GTP-bd"/>
</dbReference>
<protein>
    <submittedName>
        <fullName evidence="3">AtRABH1a</fullName>
    </submittedName>
</protein>
<dbReference type="NCBIfam" id="TIGR00231">
    <property type="entry name" value="small_GTP"/>
    <property type="match status" value="1"/>
</dbReference>
<keyword evidence="1" id="KW-0547">Nucleotide-binding</keyword>
<sequence length="204" mass="23351">MSINDRPKLHKDLIQHFKIVFLGEPTVGKTSILTRFMYDSFERNYHATIGIDFLSKTVYNDKRTIRLQLWDTAGQERFRSLIPSYIRGSGAAVIVYDITDSSTFNRTASWITEVRSERGNSAIIVLVGNKIDLEAKREVSYDSGQALAKNLNIFFYETSAKESTNINDVFNKIVEFLPKNEKKIDKNIISPESIEPYKASNCYC</sequence>
<accession>A0A177B7T0</accession>
<dbReference type="GO" id="GO:0003924">
    <property type="term" value="F:GTPase activity"/>
    <property type="evidence" value="ECO:0007669"/>
    <property type="project" value="InterPro"/>
</dbReference>
<dbReference type="SMART" id="SM00173">
    <property type="entry name" value="RAS"/>
    <property type="match status" value="1"/>
</dbReference>
<dbReference type="CDD" id="cd01861">
    <property type="entry name" value="Rab6"/>
    <property type="match status" value="1"/>
</dbReference>
<dbReference type="Gene3D" id="3.40.50.300">
    <property type="entry name" value="P-loop containing nucleotide triphosphate hydrolases"/>
    <property type="match status" value="1"/>
</dbReference>
<dbReference type="Proteomes" id="UP000078046">
    <property type="component" value="Unassembled WGS sequence"/>
</dbReference>
<reference evidence="3 4" key="1">
    <citation type="submission" date="2016-04" db="EMBL/GenBank/DDBJ databases">
        <title>The genome of Intoshia linei affirms orthonectids as highly simplified spiralians.</title>
        <authorList>
            <person name="Mikhailov K.V."/>
            <person name="Slusarev G.S."/>
            <person name="Nikitin M.A."/>
            <person name="Logacheva M.D."/>
            <person name="Penin A."/>
            <person name="Aleoshin V."/>
            <person name="Panchin Y.V."/>
        </authorList>
    </citation>
    <scope>NUCLEOTIDE SEQUENCE [LARGE SCALE GENOMIC DNA]</scope>
    <source>
        <strain evidence="3">Intl2013</strain>
        <tissue evidence="3">Whole animal</tissue>
    </source>
</reference>
<dbReference type="InterPro" id="IPR001806">
    <property type="entry name" value="Small_GTPase"/>
</dbReference>
<dbReference type="SUPFAM" id="SSF52540">
    <property type="entry name" value="P-loop containing nucleoside triphosphate hydrolases"/>
    <property type="match status" value="1"/>
</dbReference>
<dbReference type="PROSITE" id="PS51420">
    <property type="entry name" value="RHO"/>
    <property type="match status" value="1"/>
</dbReference>
<dbReference type="InterPro" id="IPR027417">
    <property type="entry name" value="P-loop_NTPase"/>
</dbReference>
<dbReference type="Pfam" id="PF00071">
    <property type="entry name" value="Ras"/>
    <property type="match status" value="1"/>
</dbReference>